<evidence type="ECO:0000313" key="2">
    <source>
        <dbReference type="EMBL" id="TMN23691.1"/>
    </source>
</evidence>
<dbReference type="Proteomes" id="UP000306980">
    <property type="component" value="Unassembled WGS sequence"/>
</dbReference>
<dbReference type="RefSeq" id="WP_138604583.1">
    <property type="nucleotide sequence ID" value="NZ_VCIA01000001.1"/>
</dbReference>
<evidence type="ECO:0008006" key="4">
    <source>
        <dbReference type="Google" id="ProtNLM"/>
    </source>
</evidence>
<name>A0A5S3QR27_9BACI</name>
<evidence type="ECO:0000256" key="1">
    <source>
        <dbReference type="SAM" id="MobiDB-lite"/>
    </source>
</evidence>
<gene>
    <name evidence="2" type="ORF">FFL34_17470</name>
</gene>
<evidence type="ECO:0000313" key="3">
    <source>
        <dbReference type="Proteomes" id="UP000306980"/>
    </source>
</evidence>
<protein>
    <recommendedName>
        <fullName evidence="4">YqfQ-like protein</fullName>
    </recommendedName>
</protein>
<dbReference type="InterPro" id="IPR025571">
    <property type="entry name" value="YqfQ"/>
</dbReference>
<comment type="caution">
    <text evidence="2">The sequence shown here is derived from an EMBL/GenBank/DDBJ whole genome shotgun (WGS) entry which is preliminary data.</text>
</comment>
<accession>A0A5S3QR27</accession>
<organism evidence="2 3">
    <name type="scientific">Lentibacillus cibarius</name>
    <dbReference type="NCBI Taxonomy" id="2583219"/>
    <lineage>
        <taxon>Bacteria</taxon>
        <taxon>Bacillati</taxon>
        <taxon>Bacillota</taxon>
        <taxon>Bacilli</taxon>
        <taxon>Bacillales</taxon>
        <taxon>Bacillaceae</taxon>
        <taxon>Lentibacillus</taxon>
    </lineage>
</organism>
<proteinExistence type="predicted"/>
<dbReference type="EMBL" id="VCIA01000001">
    <property type="protein sequence ID" value="TMN23691.1"/>
    <property type="molecule type" value="Genomic_DNA"/>
</dbReference>
<feature type="region of interest" description="Disordered" evidence="1">
    <location>
        <begin position="95"/>
        <end position="149"/>
    </location>
</feature>
<sequence length="149" mass="16855">MVWPIQQQPSNYYLNQQGRFPAQPPQFQPTSGIQQLLTPQNTQRLLSPERISNFSHKLSSLQQILKTVQSAAPIIQQYGPMLKNLPTMFQLMKALSDSEEEDTEKQDTSESLPEGEDESLPADMYLESVQTDANEDVDKTGESVPKLFI</sequence>
<dbReference type="Pfam" id="PF14181">
    <property type="entry name" value="YqfQ"/>
    <property type="match status" value="1"/>
</dbReference>
<reference evidence="2 3" key="1">
    <citation type="submission" date="2019-05" db="EMBL/GenBank/DDBJ databases">
        <title>Genomic analysis of Lentibacillus sp. NKC220-2.</title>
        <authorList>
            <person name="Oh Y.J."/>
        </authorList>
    </citation>
    <scope>NUCLEOTIDE SEQUENCE [LARGE SCALE GENOMIC DNA]</scope>
    <source>
        <strain evidence="2 3">NKC220-2</strain>
    </source>
</reference>
<dbReference type="OrthoDB" id="2860117at2"/>
<dbReference type="AlphaFoldDB" id="A0A5S3QR27"/>